<feature type="binding site" evidence="14">
    <location>
        <position position="187"/>
    </location>
    <ligand>
        <name>L-threonine</name>
        <dbReference type="ChEBI" id="CHEBI:57926"/>
    </ligand>
</feature>
<dbReference type="EC" id="2.7.7.87" evidence="3 13"/>
<keyword evidence="10 13" id="KW-0067">ATP-binding</keyword>
<feature type="binding site" evidence="14">
    <location>
        <position position="147"/>
    </location>
    <ligand>
        <name>L-threonine</name>
        <dbReference type="ChEBI" id="CHEBI:57926"/>
    </ligand>
</feature>
<evidence type="ECO:0000256" key="4">
    <source>
        <dbReference type="ARBA" id="ARBA00015492"/>
    </source>
</evidence>
<dbReference type="AlphaFoldDB" id="A0A290QBM0"/>
<keyword evidence="17" id="KW-1185">Reference proteome</keyword>
<dbReference type="EMBL" id="CP023344">
    <property type="protein sequence ID" value="ATC66095.1"/>
    <property type="molecule type" value="Genomic_DNA"/>
</dbReference>
<evidence type="ECO:0000256" key="5">
    <source>
        <dbReference type="ARBA" id="ARBA00022490"/>
    </source>
</evidence>
<reference evidence="16" key="1">
    <citation type="submission" date="2017-09" db="EMBL/GenBank/DDBJ databases">
        <title>Complete genome sequence of Verrucomicrobial strain HZ-65, isolated from freshwater.</title>
        <authorList>
            <person name="Choi A."/>
        </authorList>
    </citation>
    <scope>NUCLEOTIDE SEQUENCE [LARGE SCALE GENOMIC DNA]</scope>
    <source>
        <strain evidence="16">HZ-65</strain>
    </source>
</reference>
<dbReference type="Gene3D" id="3.90.870.10">
    <property type="entry name" value="DHBP synthase"/>
    <property type="match status" value="1"/>
</dbReference>
<feature type="binding site" evidence="14">
    <location>
        <position position="149"/>
    </location>
    <ligand>
        <name>ATP</name>
        <dbReference type="ChEBI" id="CHEBI:30616"/>
    </ligand>
</feature>
<feature type="binding site" evidence="14">
    <location>
        <position position="157"/>
    </location>
    <ligand>
        <name>ATP</name>
        <dbReference type="ChEBI" id="CHEBI:30616"/>
    </ligand>
</feature>
<dbReference type="Pfam" id="PF03481">
    <property type="entry name" value="Sua5_C"/>
    <property type="match status" value="1"/>
</dbReference>
<evidence type="ECO:0000256" key="3">
    <source>
        <dbReference type="ARBA" id="ARBA00012584"/>
    </source>
</evidence>
<dbReference type="GO" id="GO:0000049">
    <property type="term" value="F:tRNA binding"/>
    <property type="evidence" value="ECO:0007669"/>
    <property type="project" value="TreeGrafter"/>
</dbReference>
<dbReference type="InterPro" id="IPR010923">
    <property type="entry name" value="T(6)A37_SUA5"/>
</dbReference>
<dbReference type="Gene3D" id="3.40.50.11030">
    <property type="entry name" value="Threonylcarbamoyl-AMP synthase, C-terminal domain"/>
    <property type="match status" value="1"/>
</dbReference>
<evidence type="ECO:0000256" key="10">
    <source>
        <dbReference type="ARBA" id="ARBA00022840"/>
    </source>
</evidence>
<comment type="catalytic activity">
    <reaction evidence="12 13">
        <text>L-threonine + hydrogencarbonate + ATP = L-threonylcarbamoyladenylate + diphosphate + H2O</text>
        <dbReference type="Rhea" id="RHEA:36407"/>
        <dbReference type="ChEBI" id="CHEBI:15377"/>
        <dbReference type="ChEBI" id="CHEBI:17544"/>
        <dbReference type="ChEBI" id="CHEBI:30616"/>
        <dbReference type="ChEBI" id="CHEBI:33019"/>
        <dbReference type="ChEBI" id="CHEBI:57926"/>
        <dbReference type="ChEBI" id="CHEBI:73682"/>
        <dbReference type="EC" id="2.7.7.87"/>
    </reaction>
</comment>
<dbReference type="GO" id="GO:0008033">
    <property type="term" value="P:tRNA processing"/>
    <property type="evidence" value="ECO:0007669"/>
    <property type="project" value="UniProtKB-KW"/>
</dbReference>
<dbReference type="PANTHER" id="PTHR17490:SF16">
    <property type="entry name" value="THREONYLCARBAMOYL-AMP SYNTHASE"/>
    <property type="match status" value="1"/>
</dbReference>
<keyword evidence="8 13" id="KW-0548">Nucleotidyltransferase</keyword>
<dbReference type="Pfam" id="PF01300">
    <property type="entry name" value="Sua5_yciO_yrdC"/>
    <property type="match status" value="1"/>
</dbReference>
<evidence type="ECO:0000256" key="2">
    <source>
        <dbReference type="ARBA" id="ARBA00007663"/>
    </source>
</evidence>
<evidence type="ECO:0000313" key="16">
    <source>
        <dbReference type="EMBL" id="ATC66095.1"/>
    </source>
</evidence>
<dbReference type="PROSITE" id="PS51163">
    <property type="entry name" value="YRDC"/>
    <property type="match status" value="1"/>
</dbReference>
<feature type="binding site" evidence="14">
    <location>
        <position position="65"/>
    </location>
    <ligand>
        <name>ATP</name>
        <dbReference type="ChEBI" id="CHEBI:30616"/>
    </ligand>
</feature>
<dbReference type="InterPro" id="IPR017945">
    <property type="entry name" value="DHBP_synth_RibB-like_a/b_dom"/>
</dbReference>
<sequence length="362" mass="38057">MRANGKTAKAGRARVYRGTARNLARLAGVLREGGIVAVPTETVYGLAGDALNAAACRKIFKAKGRPANDPLIVHIWELAQLNVLAERNEAVDKVAGAFWPGPLTIVLPKKAVVPDLVTSGRPSVAVRMPRHRMFLELLKRCGRPLAAPSANPFGYISPTTAAHVRESLGGKIDFILDGGDAEVGLESTILDLRDPKNPAVLRPGAISVGEIAKVLGRRVGVVKKIADLEAAGSSGAKVGSGGGEIAPGMLSKHYSPKTAITLHRKLSTAVVKALRADEAAVFLFKPAGGEGKPGTRAGAKAKNVFWLSERGDLRRAARGLFGMLRALDGGQWKLIHAELAPGTPDGFAAAINDRLTRAAAKR</sequence>
<keyword evidence="7 13" id="KW-0819">tRNA processing</keyword>
<dbReference type="InterPro" id="IPR006070">
    <property type="entry name" value="Sua5-like_dom"/>
</dbReference>
<comment type="function">
    <text evidence="13">Required for the formation of a threonylcarbamoyl group on adenosine at position 37 (t(6)A37) in tRNAs that read codons beginning with adenine.</text>
</comment>
<dbReference type="InterPro" id="IPR005145">
    <property type="entry name" value="Sua5_C"/>
</dbReference>
<comment type="subcellular location">
    <subcellularLocation>
        <location evidence="1 13">Cytoplasm</location>
    </subcellularLocation>
</comment>
<name>A0A290QBM0_9BACT</name>
<feature type="binding site" evidence="14">
    <location>
        <position position="127"/>
    </location>
    <ligand>
        <name>L-threonine</name>
        <dbReference type="ChEBI" id="CHEBI:57926"/>
    </ligand>
</feature>
<dbReference type="PANTHER" id="PTHR17490">
    <property type="entry name" value="SUA5"/>
    <property type="match status" value="1"/>
</dbReference>
<proteinExistence type="inferred from homology"/>
<dbReference type="GO" id="GO:0005737">
    <property type="term" value="C:cytoplasm"/>
    <property type="evidence" value="ECO:0007669"/>
    <property type="project" value="UniProtKB-SubCell"/>
</dbReference>
<feature type="binding site" evidence="14">
    <location>
        <position position="202"/>
    </location>
    <ligand>
        <name>ATP</name>
        <dbReference type="ChEBI" id="CHEBI:30616"/>
    </ligand>
</feature>
<dbReference type="SUPFAM" id="SSF55821">
    <property type="entry name" value="YrdC/RibB"/>
    <property type="match status" value="1"/>
</dbReference>
<evidence type="ECO:0000256" key="9">
    <source>
        <dbReference type="ARBA" id="ARBA00022741"/>
    </source>
</evidence>
<protein>
    <recommendedName>
        <fullName evidence="4 13">Threonylcarbamoyl-AMP synthase</fullName>
        <shortName evidence="13">TC-AMP synthase</shortName>
        <ecNumber evidence="3 13">2.7.7.87</ecNumber>
    </recommendedName>
    <alternativeName>
        <fullName evidence="11 13">L-threonylcarbamoyladenylate synthase</fullName>
    </alternativeName>
</protein>
<evidence type="ECO:0000256" key="8">
    <source>
        <dbReference type="ARBA" id="ARBA00022695"/>
    </source>
</evidence>
<evidence type="ECO:0000256" key="7">
    <source>
        <dbReference type="ARBA" id="ARBA00022694"/>
    </source>
</evidence>
<dbReference type="OrthoDB" id="9814580at2"/>
<evidence type="ECO:0000256" key="14">
    <source>
        <dbReference type="PIRSR" id="PIRSR004930-1"/>
    </source>
</evidence>
<gene>
    <name evidence="16" type="ORF">CMV30_10765</name>
</gene>
<dbReference type="PIRSF" id="PIRSF004930">
    <property type="entry name" value="Tln_factor_SUA5"/>
    <property type="match status" value="1"/>
</dbReference>
<evidence type="ECO:0000256" key="11">
    <source>
        <dbReference type="ARBA" id="ARBA00029774"/>
    </source>
</evidence>
<organism evidence="16 17">
    <name type="scientific">Nibricoccus aquaticus</name>
    <dbReference type="NCBI Taxonomy" id="2576891"/>
    <lineage>
        <taxon>Bacteria</taxon>
        <taxon>Pseudomonadati</taxon>
        <taxon>Verrucomicrobiota</taxon>
        <taxon>Opitutia</taxon>
        <taxon>Opitutales</taxon>
        <taxon>Opitutaceae</taxon>
        <taxon>Nibricoccus</taxon>
    </lineage>
</organism>
<dbReference type="Proteomes" id="UP000217265">
    <property type="component" value="Chromosome"/>
</dbReference>
<dbReference type="KEGG" id="vbh:CMV30_10765"/>
<comment type="similarity">
    <text evidence="2 13">Belongs to the SUA5 family.</text>
</comment>
<dbReference type="FunFam" id="3.90.870.10:FF:000009">
    <property type="entry name" value="Threonylcarbamoyl-AMP synthase, putative"/>
    <property type="match status" value="1"/>
</dbReference>
<evidence type="ECO:0000313" key="17">
    <source>
        <dbReference type="Proteomes" id="UP000217265"/>
    </source>
</evidence>
<feature type="binding site" evidence="14">
    <location>
        <position position="74"/>
    </location>
    <ligand>
        <name>L-threonine</name>
        <dbReference type="ChEBI" id="CHEBI:57926"/>
    </ligand>
</feature>
<dbReference type="GO" id="GO:0006450">
    <property type="term" value="P:regulation of translational fidelity"/>
    <property type="evidence" value="ECO:0007669"/>
    <property type="project" value="TreeGrafter"/>
</dbReference>
<evidence type="ECO:0000256" key="6">
    <source>
        <dbReference type="ARBA" id="ARBA00022679"/>
    </source>
</evidence>
<keyword evidence="6 13" id="KW-0808">Transferase</keyword>
<dbReference type="GO" id="GO:0005524">
    <property type="term" value="F:ATP binding"/>
    <property type="evidence" value="ECO:0007669"/>
    <property type="project" value="UniProtKB-UniRule"/>
</dbReference>
<keyword evidence="9 13" id="KW-0547">Nucleotide-binding</keyword>
<dbReference type="InterPro" id="IPR050156">
    <property type="entry name" value="TC-AMP_synthase_SUA5"/>
</dbReference>
<keyword evidence="5 13" id="KW-0963">Cytoplasm</keyword>
<feature type="binding site" evidence="14">
    <location>
        <position position="42"/>
    </location>
    <ligand>
        <name>L-threonine</name>
        <dbReference type="ChEBI" id="CHEBI:57926"/>
    </ligand>
</feature>
<feature type="domain" description="YrdC-like" evidence="15">
    <location>
        <begin position="20"/>
        <end position="206"/>
    </location>
</feature>
<dbReference type="GO" id="GO:0061710">
    <property type="term" value="F:L-threonylcarbamoyladenylate synthase"/>
    <property type="evidence" value="ECO:0007669"/>
    <property type="project" value="UniProtKB-EC"/>
</dbReference>
<evidence type="ECO:0000256" key="1">
    <source>
        <dbReference type="ARBA" id="ARBA00004496"/>
    </source>
</evidence>
<evidence type="ECO:0000256" key="12">
    <source>
        <dbReference type="ARBA" id="ARBA00048366"/>
    </source>
</evidence>
<dbReference type="GO" id="GO:0003725">
    <property type="term" value="F:double-stranded RNA binding"/>
    <property type="evidence" value="ECO:0007669"/>
    <property type="project" value="UniProtKB-UniRule"/>
</dbReference>
<evidence type="ECO:0000256" key="13">
    <source>
        <dbReference type="PIRNR" id="PIRNR004930"/>
    </source>
</evidence>
<dbReference type="NCBIfam" id="TIGR00057">
    <property type="entry name" value="L-threonylcarbamoyladenylate synthase"/>
    <property type="match status" value="1"/>
</dbReference>
<evidence type="ECO:0000259" key="15">
    <source>
        <dbReference type="PROSITE" id="PS51163"/>
    </source>
</evidence>
<feature type="binding site" evidence="14">
    <location>
        <position position="254"/>
    </location>
    <ligand>
        <name>ATP</name>
        <dbReference type="ChEBI" id="CHEBI:30616"/>
    </ligand>
</feature>
<dbReference type="InterPro" id="IPR038385">
    <property type="entry name" value="Sua5/YwlC_C"/>
</dbReference>
<accession>A0A290QBM0</accession>